<dbReference type="Proteomes" id="UP000094444">
    <property type="component" value="Unassembled WGS sequence"/>
</dbReference>
<reference evidence="2" key="1">
    <citation type="submission" date="2017-09" db="EMBL/GenBank/DDBJ databases">
        <title>Polyketide synthases of a Diaporthe helianthi virulent isolate.</title>
        <authorList>
            <person name="Baroncelli R."/>
        </authorList>
    </citation>
    <scope>NUCLEOTIDE SEQUENCE [LARGE SCALE GENOMIC DNA]</scope>
    <source>
        <strain evidence="2">7/96</strain>
    </source>
</reference>
<organism evidence="2 3">
    <name type="scientific">Diaporthe helianthi</name>
    <dbReference type="NCBI Taxonomy" id="158607"/>
    <lineage>
        <taxon>Eukaryota</taxon>
        <taxon>Fungi</taxon>
        <taxon>Dikarya</taxon>
        <taxon>Ascomycota</taxon>
        <taxon>Pezizomycotina</taxon>
        <taxon>Sordariomycetes</taxon>
        <taxon>Sordariomycetidae</taxon>
        <taxon>Diaporthales</taxon>
        <taxon>Diaporthaceae</taxon>
        <taxon>Diaporthe</taxon>
    </lineage>
</organism>
<dbReference type="EMBL" id="MAVT02002074">
    <property type="protein sequence ID" value="POS69676.1"/>
    <property type="molecule type" value="Genomic_DNA"/>
</dbReference>
<feature type="region of interest" description="Disordered" evidence="1">
    <location>
        <begin position="114"/>
        <end position="150"/>
    </location>
</feature>
<evidence type="ECO:0000313" key="2">
    <source>
        <dbReference type="EMBL" id="POS69676.1"/>
    </source>
</evidence>
<protein>
    <submittedName>
        <fullName evidence="2">Uncharacterized protein</fullName>
    </submittedName>
</protein>
<dbReference type="AlphaFoldDB" id="A0A2P5HHF1"/>
<evidence type="ECO:0000256" key="1">
    <source>
        <dbReference type="SAM" id="MobiDB-lite"/>
    </source>
</evidence>
<dbReference type="InParanoid" id="A0A2P5HHF1"/>
<proteinExistence type="predicted"/>
<name>A0A2P5HHF1_DIAHE</name>
<sequence length="150" mass="17032">MCWQFVQDILCSEPDCNTLLTCNQLIPNSQVRCGFVKKAAKNAAQPATYTHPMTYDIPIHPQPPYEQPRDWCRHITSFERPARKARRAMCRACKTKPVAEQNELYAELSEALAESIEEERERDDERRARRKGQGRPGEGFGCGAVAPPAQ</sequence>
<gene>
    <name evidence="2" type="ORF">DHEL01_v211928</name>
</gene>
<comment type="caution">
    <text evidence="2">The sequence shown here is derived from an EMBL/GenBank/DDBJ whole genome shotgun (WGS) entry which is preliminary data.</text>
</comment>
<keyword evidence="3" id="KW-1185">Reference proteome</keyword>
<evidence type="ECO:0000313" key="3">
    <source>
        <dbReference type="Proteomes" id="UP000094444"/>
    </source>
</evidence>
<accession>A0A2P5HHF1</accession>